<sequence>MIFIFIHLWNSDRKKYMFGSITADLLALSKTSDPWGFSRMTYIV</sequence>
<organism evidence="1">
    <name type="scientific">Harvfovirus sp</name>
    <dbReference type="NCBI Taxonomy" id="2487768"/>
    <lineage>
        <taxon>Viruses</taxon>
        <taxon>Varidnaviria</taxon>
        <taxon>Bamfordvirae</taxon>
        <taxon>Nucleocytoviricota</taxon>
        <taxon>Megaviricetes</taxon>
        <taxon>Imitervirales</taxon>
        <taxon>Mimiviridae</taxon>
        <taxon>Klosneuvirinae</taxon>
    </lineage>
</organism>
<protein>
    <submittedName>
        <fullName evidence="1">Uncharacterized protein</fullName>
    </submittedName>
</protein>
<reference evidence="1" key="1">
    <citation type="submission" date="2018-10" db="EMBL/GenBank/DDBJ databases">
        <title>Hidden diversity of soil giant viruses.</title>
        <authorList>
            <person name="Schulz F."/>
            <person name="Alteio L."/>
            <person name="Goudeau D."/>
            <person name="Ryan E.M."/>
            <person name="Malmstrom R.R."/>
            <person name="Blanchard J."/>
            <person name="Woyke T."/>
        </authorList>
    </citation>
    <scope>NUCLEOTIDE SEQUENCE</scope>
    <source>
        <strain evidence="1">HAV1</strain>
    </source>
</reference>
<name>A0A3G5A5U2_9VIRU</name>
<accession>A0A3G5A5U2</accession>
<proteinExistence type="predicted"/>
<evidence type="ECO:0000313" key="1">
    <source>
        <dbReference type="EMBL" id="AYV81193.1"/>
    </source>
</evidence>
<dbReference type="EMBL" id="MK072262">
    <property type="protein sequence ID" value="AYV81193.1"/>
    <property type="molecule type" value="Genomic_DNA"/>
</dbReference>
<gene>
    <name evidence="1" type="ORF">Harvfovirus20_12</name>
</gene>